<keyword evidence="1" id="KW-0001">2Fe-2S</keyword>
<proteinExistence type="predicted"/>
<dbReference type="RefSeq" id="WP_345245459.1">
    <property type="nucleotide sequence ID" value="NZ_BAABFO010000001.1"/>
</dbReference>
<keyword evidence="3" id="KW-0560">Oxidoreductase</keyword>
<dbReference type="Proteomes" id="UP001501671">
    <property type="component" value="Unassembled WGS sequence"/>
</dbReference>
<dbReference type="CDD" id="cd00207">
    <property type="entry name" value="fer2"/>
    <property type="match status" value="1"/>
</dbReference>
<dbReference type="PANTHER" id="PTHR44379">
    <property type="entry name" value="OXIDOREDUCTASE WITH IRON-SULFUR SUBUNIT"/>
    <property type="match status" value="1"/>
</dbReference>
<dbReference type="SUPFAM" id="SSF54292">
    <property type="entry name" value="2Fe-2S ferredoxin-like"/>
    <property type="match status" value="1"/>
</dbReference>
<dbReference type="InterPro" id="IPR036010">
    <property type="entry name" value="2Fe-2S_ferredoxin-like_sf"/>
</dbReference>
<keyword evidence="5" id="KW-0411">Iron-sulfur</keyword>
<dbReference type="Gene3D" id="1.10.150.120">
    <property type="entry name" value="[2Fe-2S]-binding domain"/>
    <property type="match status" value="1"/>
</dbReference>
<keyword evidence="8" id="KW-1185">Reference proteome</keyword>
<dbReference type="PROSITE" id="PS00197">
    <property type="entry name" value="2FE2S_FER_1"/>
    <property type="match status" value="1"/>
</dbReference>
<evidence type="ECO:0000313" key="8">
    <source>
        <dbReference type="Proteomes" id="UP001501671"/>
    </source>
</evidence>
<dbReference type="PANTHER" id="PTHR44379:SF8">
    <property type="entry name" value="XANTHINE DEHYDROGENASE IRON-SULFUR-BINDING SUBUNIT XDHC-RELATED"/>
    <property type="match status" value="1"/>
</dbReference>
<dbReference type="InterPro" id="IPR012675">
    <property type="entry name" value="Beta-grasp_dom_sf"/>
</dbReference>
<dbReference type="PROSITE" id="PS51085">
    <property type="entry name" value="2FE2S_FER_2"/>
    <property type="match status" value="1"/>
</dbReference>
<dbReference type="InterPro" id="IPR036884">
    <property type="entry name" value="2Fe-2S-bd_dom_sf"/>
</dbReference>
<dbReference type="InterPro" id="IPR051452">
    <property type="entry name" value="Diverse_Oxidoreductases"/>
</dbReference>
<dbReference type="InterPro" id="IPR002888">
    <property type="entry name" value="2Fe-2S-bd"/>
</dbReference>
<protein>
    <recommendedName>
        <fullName evidence="6">2Fe-2S ferredoxin-type domain-containing protein</fullName>
    </recommendedName>
</protein>
<evidence type="ECO:0000259" key="6">
    <source>
        <dbReference type="PROSITE" id="PS51085"/>
    </source>
</evidence>
<comment type="caution">
    <text evidence="7">The sequence shown here is derived from an EMBL/GenBank/DDBJ whole genome shotgun (WGS) entry which is preliminary data.</text>
</comment>
<reference evidence="8" key="1">
    <citation type="journal article" date="2019" name="Int. J. Syst. Evol. Microbiol.">
        <title>The Global Catalogue of Microorganisms (GCM) 10K type strain sequencing project: providing services to taxonomists for standard genome sequencing and annotation.</title>
        <authorList>
            <consortium name="The Broad Institute Genomics Platform"/>
            <consortium name="The Broad Institute Genome Sequencing Center for Infectious Disease"/>
            <person name="Wu L."/>
            <person name="Ma J."/>
        </authorList>
    </citation>
    <scope>NUCLEOTIDE SEQUENCE [LARGE SCALE GENOMIC DNA]</scope>
    <source>
        <strain evidence="8">JCM 17666</strain>
    </source>
</reference>
<dbReference type="SUPFAM" id="SSF47741">
    <property type="entry name" value="CO dehydrogenase ISP C-domain like"/>
    <property type="match status" value="1"/>
</dbReference>
<keyword evidence="2" id="KW-0479">Metal-binding</keyword>
<accession>A0ABP8GDJ0</accession>
<dbReference type="InterPro" id="IPR001041">
    <property type="entry name" value="2Fe-2S_ferredoxin-type"/>
</dbReference>
<evidence type="ECO:0000256" key="4">
    <source>
        <dbReference type="ARBA" id="ARBA00023004"/>
    </source>
</evidence>
<evidence type="ECO:0000313" key="7">
    <source>
        <dbReference type="EMBL" id="GAA4322358.1"/>
    </source>
</evidence>
<dbReference type="EMBL" id="BAABFO010000001">
    <property type="protein sequence ID" value="GAA4322358.1"/>
    <property type="molecule type" value="Genomic_DNA"/>
</dbReference>
<dbReference type="Pfam" id="PF01799">
    <property type="entry name" value="Fer2_2"/>
    <property type="match status" value="1"/>
</dbReference>
<evidence type="ECO:0000256" key="2">
    <source>
        <dbReference type="ARBA" id="ARBA00022723"/>
    </source>
</evidence>
<organism evidence="7 8">
    <name type="scientific">Pigmentiphaga soli</name>
    <dbReference type="NCBI Taxonomy" id="1007095"/>
    <lineage>
        <taxon>Bacteria</taxon>
        <taxon>Pseudomonadati</taxon>
        <taxon>Pseudomonadota</taxon>
        <taxon>Betaproteobacteria</taxon>
        <taxon>Burkholderiales</taxon>
        <taxon>Alcaligenaceae</taxon>
        <taxon>Pigmentiphaga</taxon>
    </lineage>
</organism>
<dbReference type="Pfam" id="PF00111">
    <property type="entry name" value="Fer2"/>
    <property type="match status" value="1"/>
</dbReference>
<dbReference type="Gene3D" id="3.10.20.30">
    <property type="match status" value="1"/>
</dbReference>
<sequence length="169" mass="17686">MTTISLTVNGRPATIEAEDRLTLADLLRDRLDLTGTHLGCEHGVCGACTVLVDGEPVRACITLAAAAEGCEITTIEGLDDDPAAEVIREAFSEAHGLQCGYCTPGMVIMVRDALRRGCCESPDAIRSQLAGNICRCTGYGGIVHAAELARDRLAAGEATITFSTMDASS</sequence>
<keyword evidence="4" id="KW-0408">Iron</keyword>
<feature type="domain" description="2Fe-2S ferredoxin-type" evidence="6">
    <location>
        <begin position="2"/>
        <end position="78"/>
    </location>
</feature>
<evidence type="ECO:0000256" key="1">
    <source>
        <dbReference type="ARBA" id="ARBA00022714"/>
    </source>
</evidence>
<evidence type="ECO:0000256" key="3">
    <source>
        <dbReference type="ARBA" id="ARBA00023002"/>
    </source>
</evidence>
<gene>
    <name evidence="7" type="ORF">GCM10023144_02270</name>
</gene>
<evidence type="ECO:0000256" key="5">
    <source>
        <dbReference type="ARBA" id="ARBA00023014"/>
    </source>
</evidence>
<dbReference type="InterPro" id="IPR006058">
    <property type="entry name" value="2Fe2S_fd_BS"/>
</dbReference>
<name>A0ABP8GDJ0_9BURK</name>